<accession>A0A9X2A583</accession>
<gene>
    <name evidence="1" type="ORF">LU635_05115</name>
</gene>
<protein>
    <submittedName>
        <fullName evidence="1">Uncharacterized protein</fullName>
    </submittedName>
</protein>
<dbReference type="Proteomes" id="UP001139344">
    <property type="component" value="Unassembled WGS sequence"/>
</dbReference>
<dbReference type="EMBL" id="JAJSON010000014">
    <property type="protein sequence ID" value="MCG9971010.1"/>
    <property type="molecule type" value="Genomic_DNA"/>
</dbReference>
<comment type="caution">
    <text evidence="1">The sequence shown here is derived from an EMBL/GenBank/DDBJ whole genome shotgun (WGS) entry which is preliminary data.</text>
</comment>
<evidence type="ECO:0000313" key="1">
    <source>
        <dbReference type="EMBL" id="MCG9971010.1"/>
    </source>
</evidence>
<dbReference type="RefSeq" id="WP_240096886.1">
    <property type="nucleotide sequence ID" value="NZ_JAJSON010000014.1"/>
</dbReference>
<name>A0A9X2A583_9FLAO</name>
<dbReference type="AlphaFoldDB" id="A0A9X2A583"/>
<organism evidence="1 2">
    <name type="scientific">Christiangramia crocea</name>
    <dbReference type="NCBI Taxonomy" id="2904124"/>
    <lineage>
        <taxon>Bacteria</taxon>
        <taxon>Pseudomonadati</taxon>
        <taxon>Bacteroidota</taxon>
        <taxon>Flavobacteriia</taxon>
        <taxon>Flavobacteriales</taxon>
        <taxon>Flavobacteriaceae</taxon>
        <taxon>Christiangramia</taxon>
    </lineage>
</organism>
<reference evidence="1" key="1">
    <citation type="submission" date="2021-12" db="EMBL/GenBank/DDBJ databases">
        <title>Description of Gramella crocea sp. nov., a new bacterium isolated from activated sludge.</title>
        <authorList>
            <person name="Zhang X."/>
        </authorList>
    </citation>
    <scope>NUCLEOTIDE SEQUENCE</scope>
    <source>
        <strain evidence="1">YB25</strain>
    </source>
</reference>
<evidence type="ECO:0000313" key="2">
    <source>
        <dbReference type="Proteomes" id="UP001139344"/>
    </source>
</evidence>
<sequence>MKSIEDAKKYLLSIGFDDAHLPELFNDDDKSYYSIPELMEEYAKQAVNASLEEKRSEIETNITKKWNEYQRGASLYEQGVCDGLDFAEQITNNSLKR</sequence>
<keyword evidence="2" id="KW-1185">Reference proteome</keyword>
<proteinExistence type="predicted"/>